<gene>
    <name evidence="1" type="ORF">METZ01_LOCUS242131</name>
</gene>
<organism evidence="1">
    <name type="scientific">marine metagenome</name>
    <dbReference type="NCBI Taxonomy" id="408172"/>
    <lineage>
        <taxon>unclassified sequences</taxon>
        <taxon>metagenomes</taxon>
        <taxon>ecological metagenomes</taxon>
    </lineage>
</organism>
<evidence type="ECO:0000313" key="1">
    <source>
        <dbReference type="EMBL" id="SVB89277.1"/>
    </source>
</evidence>
<accession>A0A382HQP4</accession>
<sequence>MSKIWNQTEYCPDGKIVEMVKDGEYLQE</sequence>
<name>A0A382HQP4_9ZZZZ</name>
<dbReference type="EMBL" id="UINC01062546">
    <property type="protein sequence ID" value="SVB89277.1"/>
    <property type="molecule type" value="Genomic_DNA"/>
</dbReference>
<proteinExistence type="predicted"/>
<dbReference type="AlphaFoldDB" id="A0A382HQP4"/>
<protein>
    <submittedName>
        <fullName evidence="1">Uncharacterized protein</fullName>
    </submittedName>
</protein>
<reference evidence="1" key="1">
    <citation type="submission" date="2018-05" db="EMBL/GenBank/DDBJ databases">
        <authorList>
            <person name="Lanie J.A."/>
            <person name="Ng W.-L."/>
            <person name="Kazmierczak K.M."/>
            <person name="Andrzejewski T.M."/>
            <person name="Davidsen T.M."/>
            <person name="Wayne K.J."/>
            <person name="Tettelin H."/>
            <person name="Glass J.I."/>
            <person name="Rusch D."/>
            <person name="Podicherti R."/>
            <person name="Tsui H.-C.T."/>
            <person name="Winkler M.E."/>
        </authorList>
    </citation>
    <scope>NUCLEOTIDE SEQUENCE</scope>
</reference>